<dbReference type="SUPFAM" id="SSF54593">
    <property type="entry name" value="Glyoxalase/Bleomycin resistance protein/Dihydroxybiphenyl dioxygenase"/>
    <property type="match status" value="1"/>
</dbReference>
<protein>
    <submittedName>
        <fullName evidence="2">Glyoxalase</fullName>
    </submittedName>
</protein>
<comment type="caution">
    <text evidence="2">The sequence shown here is derived from an EMBL/GenBank/DDBJ whole genome shotgun (WGS) entry which is preliminary data.</text>
</comment>
<dbReference type="AlphaFoldDB" id="A0A3N0GHL4"/>
<dbReference type="InterPro" id="IPR029068">
    <property type="entry name" value="Glyas_Bleomycin-R_OHBP_Dase"/>
</dbReference>
<evidence type="ECO:0000313" key="3">
    <source>
        <dbReference type="Proteomes" id="UP000279994"/>
    </source>
</evidence>
<dbReference type="Pfam" id="PF00903">
    <property type="entry name" value="Glyoxalase"/>
    <property type="match status" value="1"/>
</dbReference>
<name>A0A3N0GHL4_9ACTN</name>
<dbReference type="Proteomes" id="UP000279994">
    <property type="component" value="Unassembled WGS sequence"/>
</dbReference>
<dbReference type="OrthoDB" id="9813630at2"/>
<feature type="domain" description="VOC" evidence="1">
    <location>
        <begin position="2"/>
        <end position="127"/>
    </location>
</feature>
<evidence type="ECO:0000313" key="2">
    <source>
        <dbReference type="EMBL" id="RNM11642.1"/>
    </source>
</evidence>
<dbReference type="InterPro" id="IPR004360">
    <property type="entry name" value="Glyas_Fos-R_dOase_dom"/>
</dbReference>
<keyword evidence="3" id="KW-1185">Reference proteome</keyword>
<gene>
    <name evidence="2" type="ORF">EFL26_20965</name>
</gene>
<organism evidence="2 3">
    <name type="scientific">Nocardioides pocheonensis</name>
    <dbReference type="NCBI Taxonomy" id="661485"/>
    <lineage>
        <taxon>Bacteria</taxon>
        <taxon>Bacillati</taxon>
        <taxon>Actinomycetota</taxon>
        <taxon>Actinomycetes</taxon>
        <taxon>Propionibacteriales</taxon>
        <taxon>Nocardioidaceae</taxon>
        <taxon>Nocardioides</taxon>
    </lineage>
</organism>
<dbReference type="EMBL" id="RJSF01000047">
    <property type="protein sequence ID" value="RNM11642.1"/>
    <property type="molecule type" value="Genomic_DNA"/>
</dbReference>
<dbReference type="PROSITE" id="PS51819">
    <property type="entry name" value="VOC"/>
    <property type="match status" value="1"/>
</dbReference>
<sequence>MRLHHVQVSCPPGGEDAARRFYADGLGLVEVAKPAALAGRGGCWFRAYDAQGHVTAEIHVGVEEPFTPARRAHPALLLDDVGALDRLAARLRAAGHEVDTRERATFDAYLRFHTTDPHGNRVEVLAALD</sequence>
<dbReference type="PANTHER" id="PTHR39175:SF1">
    <property type="entry name" value="FAMILY PROTEIN, PUTATIVE (AFU_ORTHOLOGUE AFUA_3G15060)-RELATED"/>
    <property type="match status" value="1"/>
</dbReference>
<dbReference type="Gene3D" id="3.10.180.10">
    <property type="entry name" value="2,3-Dihydroxybiphenyl 1,2-Dioxygenase, domain 1"/>
    <property type="match status" value="1"/>
</dbReference>
<dbReference type="InterPro" id="IPR037523">
    <property type="entry name" value="VOC_core"/>
</dbReference>
<accession>A0A3N0GHL4</accession>
<proteinExistence type="predicted"/>
<reference evidence="2 3" key="1">
    <citation type="submission" date="2018-11" db="EMBL/GenBank/DDBJ databases">
        <authorList>
            <person name="Li F."/>
        </authorList>
    </citation>
    <scope>NUCLEOTIDE SEQUENCE [LARGE SCALE GENOMIC DNA]</scope>
    <source>
        <strain evidence="2 3">Gsoil 818</strain>
    </source>
</reference>
<evidence type="ECO:0000259" key="1">
    <source>
        <dbReference type="PROSITE" id="PS51819"/>
    </source>
</evidence>
<dbReference type="RefSeq" id="WP_123224872.1">
    <property type="nucleotide sequence ID" value="NZ_RJSF01000047.1"/>
</dbReference>
<dbReference type="PANTHER" id="PTHR39175">
    <property type="entry name" value="FAMILY PROTEIN, PUTATIVE (AFU_ORTHOLOGUE AFUA_3G15060)-RELATED"/>
    <property type="match status" value="1"/>
</dbReference>